<protein>
    <submittedName>
        <fullName evidence="1">Uncharacterized protein</fullName>
    </submittedName>
</protein>
<comment type="caution">
    <text evidence="1">The sequence shown here is derived from an EMBL/GenBank/DDBJ whole genome shotgun (WGS) entry which is preliminary data.</text>
</comment>
<gene>
    <name evidence="1" type="ORF">K7432_000912</name>
</gene>
<dbReference type="Proteomes" id="UP001479436">
    <property type="component" value="Unassembled WGS sequence"/>
</dbReference>
<accession>A0ABR2X3R6</accession>
<reference evidence="1 2" key="1">
    <citation type="submission" date="2023-04" db="EMBL/GenBank/DDBJ databases">
        <title>Genome of Basidiobolus ranarum AG-B5.</title>
        <authorList>
            <person name="Stajich J.E."/>
            <person name="Carter-House D."/>
            <person name="Gryganskyi A."/>
        </authorList>
    </citation>
    <scope>NUCLEOTIDE SEQUENCE [LARGE SCALE GENOMIC DNA]</scope>
    <source>
        <strain evidence="1 2">AG-B5</strain>
    </source>
</reference>
<dbReference type="EMBL" id="JASJQH010000018">
    <property type="protein sequence ID" value="KAK9768433.1"/>
    <property type="molecule type" value="Genomic_DNA"/>
</dbReference>
<proteinExistence type="predicted"/>
<sequence length="59" mass="6528">MSLSGGYTVASEGWSRFVEDTYVKYGNVATDLITKAGYAHINEIGNIAKNFVGHYLHNF</sequence>
<name>A0ABR2X3R6_9FUNG</name>
<organism evidence="1 2">
    <name type="scientific">Basidiobolus ranarum</name>
    <dbReference type="NCBI Taxonomy" id="34480"/>
    <lineage>
        <taxon>Eukaryota</taxon>
        <taxon>Fungi</taxon>
        <taxon>Fungi incertae sedis</taxon>
        <taxon>Zoopagomycota</taxon>
        <taxon>Entomophthoromycotina</taxon>
        <taxon>Basidiobolomycetes</taxon>
        <taxon>Basidiobolales</taxon>
        <taxon>Basidiobolaceae</taxon>
        <taxon>Basidiobolus</taxon>
    </lineage>
</organism>
<keyword evidence="2" id="KW-1185">Reference proteome</keyword>
<evidence type="ECO:0000313" key="1">
    <source>
        <dbReference type="EMBL" id="KAK9768433.1"/>
    </source>
</evidence>
<evidence type="ECO:0000313" key="2">
    <source>
        <dbReference type="Proteomes" id="UP001479436"/>
    </source>
</evidence>